<dbReference type="RefSeq" id="WP_276112480.1">
    <property type="nucleotide sequence ID" value="NZ_JARJBB010000033.1"/>
</dbReference>
<dbReference type="InterPro" id="IPR006311">
    <property type="entry name" value="TAT_signal"/>
</dbReference>
<keyword evidence="3" id="KW-0964">Secreted</keyword>
<protein>
    <submittedName>
        <fullName evidence="10">SSI family serine proteinase inhibitor</fullName>
    </submittedName>
</protein>
<keyword evidence="11" id="KW-1185">Reference proteome</keyword>
<dbReference type="Gene3D" id="3.30.350.10">
    <property type="entry name" value="Subtilisin inhibitor-like"/>
    <property type="match status" value="1"/>
</dbReference>
<feature type="compositionally biased region" description="Low complexity" evidence="7">
    <location>
        <begin position="48"/>
        <end position="57"/>
    </location>
</feature>
<dbReference type="Proteomes" id="UP001221150">
    <property type="component" value="Unassembled WGS sequence"/>
</dbReference>
<comment type="subcellular location">
    <subcellularLocation>
        <location evidence="1">Secreted</location>
    </subcellularLocation>
</comment>
<feature type="domain" description="Subtilisin inhibitor" evidence="9">
    <location>
        <begin position="91"/>
        <end position="156"/>
    </location>
</feature>
<evidence type="ECO:0000256" key="1">
    <source>
        <dbReference type="ARBA" id="ARBA00004613"/>
    </source>
</evidence>
<comment type="caution">
    <text evidence="10">The sequence shown here is derived from an EMBL/GenBank/DDBJ whole genome shotgun (WGS) entry which is preliminary data.</text>
</comment>
<sequence>MVQVSSPSPRRSGAARPPRRAAFGIAATATAAALAALASVPVAASAPAAGPAARPAGPAAPPLAPPPVGDEDRAGDHLTVTVRHAGARWDGRYEVYCHPEGGTHPDVHGACGALDRNTRWGHDTFAPVPTDSICTFQYGGPATAQVTGRWAGRPVDAAFDRRDGCRIDRWNRLVPFLPDVLPDLRS</sequence>
<evidence type="ECO:0000256" key="6">
    <source>
        <dbReference type="ARBA" id="ARBA00023157"/>
    </source>
</evidence>
<feature type="region of interest" description="Disordered" evidence="7">
    <location>
        <begin position="48"/>
        <end position="74"/>
    </location>
</feature>
<dbReference type="PROSITE" id="PS51318">
    <property type="entry name" value="TAT"/>
    <property type="match status" value="1"/>
</dbReference>
<evidence type="ECO:0000313" key="10">
    <source>
        <dbReference type="EMBL" id="MDF3302928.1"/>
    </source>
</evidence>
<evidence type="ECO:0000256" key="7">
    <source>
        <dbReference type="SAM" id="MobiDB-lite"/>
    </source>
</evidence>
<reference evidence="10 11" key="1">
    <citation type="submission" date="2023-03" db="EMBL/GenBank/DDBJ databases">
        <title>Draft genome sequence of Streptomyces sp. K1PA1 isolated from peat swamp forest in Thailand.</title>
        <authorList>
            <person name="Klaysubun C."/>
            <person name="Duangmal K."/>
        </authorList>
    </citation>
    <scope>NUCLEOTIDE SEQUENCE [LARGE SCALE GENOMIC DNA]</scope>
    <source>
        <strain evidence="10 11">K1PA1</strain>
    </source>
</reference>
<evidence type="ECO:0000256" key="5">
    <source>
        <dbReference type="ARBA" id="ARBA00022900"/>
    </source>
</evidence>
<feature type="chain" id="PRO_5046941382" evidence="8">
    <location>
        <begin position="49"/>
        <end position="186"/>
    </location>
</feature>
<gene>
    <name evidence="10" type="ORF">P3H78_30825</name>
</gene>
<comment type="similarity">
    <text evidence="2">Belongs to the protease inhibitor I16 (SSI) family.</text>
</comment>
<evidence type="ECO:0000256" key="8">
    <source>
        <dbReference type="SAM" id="SignalP"/>
    </source>
</evidence>
<evidence type="ECO:0000256" key="3">
    <source>
        <dbReference type="ARBA" id="ARBA00022525"/>
    </source>
</evidence>
<dbReference type="Pfam" id="PF00720">
    <property type="entry name" value="SSI"/>
    <property type="match status" value="1"/>
</dbReference>
<accession>A0ABT6AEN0</accession>
<keyword evidence="4" id="KW-0646">Protease inhibitor</keyword>
<dbReference type="InterPro" id="IPR036819">
    <property type="entry name" value="Subtilisin_inhibitor-like_sf"/>
</dbReference>
<evidence type="ECO:0000256" key="2">
    <source>
        <dbReference type="ARBA" id="ARBA00010472"/>
    </source>
</evidence>
<organism evidence="10 11">
    <name type="scientific">Streptomyces tropicalis</name>
    <dbReference type="NCBI Taxonomy" id="3034234"/>
    <lineage>
        <taxon>Bacteria</taxon>
        <taxon>Bacillati</taxon>
        <taxon>Actinomycetota</taxon>
        <taxon>Actinomycetes</taxon>
        <taxon>Kitasatosporales</taxon>
        <taxon>Streptomycetaceae</taxon>
        <taxon>Streptomyces</taxon>
    </lineage>
</organism>
<dbReference type="EMBL" id="JARJBB010000033">
    <property type="protein sequence ID" value="MDF3302928.1"/>
    <property type="molecule type" value="Genomic_DNA"/>
</dbReference>
<evidence type="ECO:0000313" key="11">
    <source>
        <dbReference type="Proteomes" id="UP001221150"/>
    </source>
</evidence>
<evidence type="ECO:0000259" key="9">
    <source>
        <dbReference type="Pfam" id="PF00720"/>
    </source>
</evidence>
<dbReference type="InterPro" id="IPR023549">
    <property type="entry name" value="Subtilisin_inhibitor"/>
</dbReference>
<keyword evidence="8" id="KW-0732">Signal</keyword>
<evidence type="ECO:0000256" key="4">
    <source>
        <dbReference type="ARBA" id="ARBA00022690"/>
    </source>
</evidence>
<feature type="signal peptide" evidence="8">
    <location>
        <begin position="1"/>
        <end position="48"/>
    </location>
</feature>
<dbReference type="SUPFAM" id="SSF55399">
    <property type="entry name" value="Subtilisin inhibitor"/>
    <property type="match status" value="1"/>
</dbReference>
<feature type="compositionally biased region" description="Pro residues" evidence="7">
    <location>
        <begin position="58"/>
        <end position="68"/>
    </location>
</feature>
<proteinExistence type="inferred from homology"/>
<name>A0ABT6AEN0_9ACTN</name>
<keyword evidence="6" id="KW-1015">Disulfide bond</keyword>
<keyword evidence="5" id="KW-0722">Serine protease inhibitor</keyword>